<proteinExistence type="inferred from homology"/>
<evidence type="ECO:0000259" key="7">
    <source>
        <dbReference type="Pfam" id="PF12849"/>
    </source>
</evidence>
<organism evidence="8 9">
    <name type="scientific">Streptomyces longwoodensis</name>
    <dbReference type="NCBI Taxonomy" id="68231"/>
    <lineage>
        <taxon>Bacteria</taxon>
        <taxon>Bacillati</taxon>
        <taxon>Actinomycetota</taxon>
        <taxon>Actinomycetes</taxon>
        <taxon>Kitasatosporales</taxon>
        <taxon>Streptomycetaceae</taxon>
        <taxon>Streptomyces</taxon>
    </lineage>
</organism>
<keyword evidence="6" id="KW-0732">Signal</keyword>
<sequence>MKLQRMNRRALTLGALAVSGALALTACGSDDTGSSGDSSSSASATTAAGSIKCDDAKGQLLADGSSAQKNAIDAWVKNFTQACNGVQINYKGSGSGAGITAFTQGQVAFAGSDSALKPEEVTASKQVCSGGQGIDLPMVAGPIAVAVNISGVDSLTLDAPTIAKIFDGKITKWNDAAIKKLNPSAKLPDLKIQAFHRSDESGTTDNFTKYLIAAAPNDWKYSGGKAWQAKGGQAAQGSSGVAQGVKQTNGAIGYMELSYAKDGLKTVDIDTGASAPVKASSDGATKAVAAAQVVGTGSDLSLKLDYTTKADGAYPITLVTYEIVCDKGNKSATLPGTKAFLNYIASQEGQSILSGIDYAPMPDAIISKVRSTVASLS</sequence>
<dbReference type="InterPro" id="IPR024370">
    <property type="entry name" value="PBP_domain"/>
</dbReference>
<name>A0A101QWL4_9ACTN</name>
<dbReference type="InterPro" id="IPR050962">
    <property type="entry name" value="Phosphate-bind_PstS"/>
</dbReference>
<dbReference type="GO" id="GO:0043190">
    <property type="term" value="C:ATP-binding cassette (ABC) transporter complex"/>
    <property type="evidence" value="ECO:0007669"/>
    <property type="project" value="InterPro"/>
</dbReference>
<protein>
    <recommendedName>
        <fullName evidence="4">Phosphate-binding protein</fullName>
    </recommendedName>
</protein>
<feature type="binding site" evidence="5">
    <location>
        <position position="113"/>
    </location>
    <ligand>
        <name>phosphate</name>
        <dbReference type="ChEBI" id="CHEBI:43474"/>
    </ligand>
</feature>
<dbReference type="PIRSF" id="PIRSF002756">
    <property type="entry name" value="PstS"/>
    <property type="match status" value="1"/>
</dbReference>
<dbReference type="GeneID" id="91426447"/>
<dbReference type="SUPFAM" id="SSF53850">
    <property type="entry name" value="Periplasmic binding protein-like II"/>
    <property type="match status" value="1"/>
</dbReference>
<dbReference type="GO" id="GO:0035435">
    <property type="term" value="P:phosphate ion transmembrane transport"/>
    <property type="evidence" value="ECO:0007669"/>
    <property type="project" value="InterPro"/>
</dbReference>
<feature type="chain" id="PRO_5039495104" description="Phosphate-binding protein" evidence="6">
    <location>
        <begin position="24"/>
        <end position="377"/>
    </location>
</feature>
<gene>
    <name evidence="8" type="ORF">AQJ30_17755</name>
</gene>
<dbReference type="PANTHER" id="PTHR42996">
    <property type="entry name" value="PHOSPHATE-BINDING PROTEIN PSTS"/>
    <property type="match status" value="1"/>
</dbReference>
<feature type="binding site" evidence="5">
    <location>
        <begin position="65"/>
        <end position="67"/>
    </location>
    <ligand>
        <name>phosphate</name>
        <dbReference type="ChEBI" id="CHEBI:43474"/>
    </ligand>
</feature>
<feature type="binding site" evidence="5">
    <location>
        <position position="95"/>
    </location>
    <ligand>
        <name>phosphate</name>
        <dbReference type="ChEBI" id="CHEBI:43474"/>
    </ligand>
</feature>
<keyword evidence="3 4" id="KW-0592">Phosphate transport</keyword>
<dbReference type="Proteomes" id="UP000053271">
    <property type="component" value="Unassembled WGS sequence"/>
</dbReference>
<evidence type="ECO:0000256" key="5">
    <source>
        <dbReference type="PIRSR" id="PIRSR002756-1"/>
    </source>
</evidence>
<dbReference type="EMBL" id="LMWS01000019">
    <property type="protein sequence ID" value="KUN37495.1"/>
    <property type="molecule type" value="Genomic_DNA"/>
</dbReference>
<evidence type="ECO:0000313" key="8">
    <source>
        <dbReference type="EMBL" id="KUN37495.1"/>
    </source>
</evidence>
<evidence type="ECO:0000256" key="2">
    <source>
        <dbReference type="ARBA" id="ARBA00022448"/>
    </source>
</evidence>
<keyword evidence="2 4" id="KW-0813">Transport</keyword>
<accession>A0A101QWL4</accession>
<evidence type="ECO:0000256" key="1">
    <source>
        <dbReference type="ARBA" id="ARBA00008725"/>
    </source>
</evidence>
<reference evidence="8 9" key="1">
    <citation type="submission" date="2015-10" db="EMBL/GenBank/DDBJ databases">
        <title>Draft genome sequence of Streptomyces longwoodensis DSM 41677, type strain for the species Streptomyces longwoodensis.</title>
        <authorList>
            <person name="Ruckert C."/>
            <person name="Winkler A."/>
            <person name="Kalinowski J."/>
            <person name="Kampfer P."/>
            <person name="Glaeser S."/>
        </authorList>
    </citation>
    <scope>NUCLEOTIDE SEQUENCE [LARGE SCALE GENOMIC DNA]</scope>
    <source>
        <strain evidence="8 9">DSM 41677</strain>
    </source>
</reference>
<dbReference type="Gene3D" id="3.40.190.10">
    <property type="entry name" value="Periplasmic binding protein-like II"/>
    <property type="match status" value="2"/>
</dbReference>
<evidence type="ECO:0000256" key="3">
    <source>
        <dbReference type="ARBA" id="ARBA00022592"/>
    </source>
</evidence>
<comment type="caution">
    <text evidence="8">The sequence shown here is derived from an EMBL/GenBank/DDBJ whole genome shotgun (WGS) entry which is preliminary data.</text>
</comment>
<dbReference type="CDD" id="cd13565">
    <property type="entry name" value="PBP2_PstS"/>
    <property type="match status" value="1"/>
</dbReference>
<dbReference type="NCBIfam" id="TIGR00975">
    <property type="entry name" value="3a0107s03"/>
    <property type="match status" value="1"/>
</dbReference>
<comment type="similarity">
    <text evidence="1 4">Belongs to the PstS family.</text>
</comment>
<dbReference type="PROSITE" id="PS51257">
    <property type="entry name" value="PROKAR_LIPOPROTEIN"/>
    <property type="match status" value="1"/>
</dbReference>
<dbReference type="PANTHER" id="PTHR42996:SF1">
    <property type="entry name" value="PHOSPHATE-BINDING PROTEIN PSTS"/>
    <property type="match status" value="1"/>
</dbReference>
<evidence type="ECO:0000256" key="4">
    <source>
        <dbReference type="PIRNR" id="PIRNR002756"/>
    </source>
</evidence>
<dbReference type="STRING" id="68231.AQJ30_17755"/>
<dbReference type="InterPro" id="IPR005673">
    <property type="entry name" value="ABC_phos-bd_PstS"/>
</dbReference>
<feature type="binding site" evidence="5">
    <location>
        <begin position="201"/>
        <end position="203"/>
    </location>
    <ligand>
        <name>phosphate</name>
        <dbReference type="ChEBI" id="CHEBI:43474"/>
    </ligand>
</feature>
<evidence type="ECO:0000313" key="9">
    <source>
        <dbReference type="Proteomes" id="UP000053271"/>
    </source>
</evidence>
<keyword evidence="9" id="KW-1185">Reference proteome</keyword>
<dbReference type="Pfam" id="PF12849">
    <property type="entry name" value="PBP_like_2"/>
    <property type="match status" value="1"/>
</dbReference>
<feature type="domain" description="PBP" evidence="7">
    <location>
        <begin position="56"/>
        <end position="348"/>
    </location>
</feature>
<dbReference type="RefSeq" id="WP_067234645.1">
    <property type="nucleotide sequence ID" value="NZ_KQ948553.1"/>
</dbReference>
<dbReference type="GO" id="GO:0042301">
    <property type="term" value="F:phosphate ion binding"/>
    <property type="evidence" value="ECO:0007669"/>
    <property type="project" value="InterPro"/>
</dbReference>
<evidence type="ECO:0000256" key="6">
    <source>
        <dbReference type="SAM" id="SignalP"/>
    </source>
</evidence>
<feature type="signal peptide" evidence="6">
    <location>
        <begin position="1"/>
        <end position="23"/>
    </location>
</feature>
<dbReference type="AlphaFoldDB" id="A0A101QWL4"/>